<reference evidence="2 3" key="1">
    <citation type="submission" date="2024-05" db="EMBL/GenBank/DDBJ databases">
        <title>Long read based assembly of the Candida bracarensis genome reveals expanded adhesin content.</title>
        <authorList>
            <person name="Marcet-Houben M."/>
            <person name="Ksiezopolska E."/>
            <person name="Gabaldon T."/>
        </authorList>
    </citation>
    <scope>NUCLEOTIDE SEQUENCE [LARGE SCALE GENOMIC DNA]</scope>
    <source>
        <strain evidence="2 3">CBM6</strain>
    </source>
</reference>
<feature type="region of interest" description="Disordered" evidence="1">
    <location>
        <begin position="809"/>
        <end position="855"/>
    </location>
</feature>
<feature type="compositionally biased region" description="Low complexity" evidence="1">
    <location>
        <begin position="42"/>
        <end position="52"/>
    </location>
</feature>
<feature type="region of interest" description="Disordered" evidence="1">
    <location>
        <begin position="711"/>
        <end position="772"/>
    </location>
</feature>
<keyword evidence="3" id="KW-1185">Reference proteome</keyword>
<feature type="compositionally biased region" description="Low complexity" evidence="1">
    <location>
        <begin position="182"/>
        <end position="196"/>
    </location>
</feature>
<sequence>MFRSRNYNDQMRQANPSAVAAASALGNLFNTGEKQPPKQPVRSSSMMNMRRSSLLRRPDKPQGNGSMTGERRGSLMQKKNPDKRYSISTSKPSSTTKTRTTSLPGKRNSLVQRSGSFTRQMKNAQSTFNEFGGQQVAGVAHTPVNAGKTAVKMVTKYIPGRNGLIAVQVPATDQKQERKTSRSSSLRRPSSMTSNSQKNVPKRKVSQQSLHSHTARRSLSSQQQQQHHQQQQQSHDDSANPEDSFNRAVDTVDSSVPLIETSMREETEQELTEEQKLELELKKQNILSEIQTPITNVIPESMDRGTLTVDDDESSSSNSKTDELHNLLEDSVYLEENIHFGQSGTVSPIDMEQLDGSQKRDFILSEAGNEGLSKPLSQSEDIEDRGVIEADVTEVEEAKDSDIENFNDVDVETQDLESETYKTLEIVTEDISGGAVFDKPSMEMNEDAENVVAEESQEAASEIDQAIDQMEEIPGSIKNEMDDLKQDMKRETNSAPTNDISVTNSSVPQLQISEFNSEPETKNSDSLGNADIEGGNALLKQQMLEENRLKESIESYGYNNEEEMDKENDITLHKDFVSHIKSNDTVDSEAIFHDTSSSINNVPVKERKEKSSPKKTTSSEPKNMAQYLRSANPYLTSGKTTIAKQKTPTPSPKKGANNLAPMKSALKKSARPLSTTSSVYSDANSPADGVYLSLTTAENTRMNAKMTIDEPIDWNPETQKNDKTKRMSIPTRSASRLKKNTDDKTGFNRNSKQLQGTTQNQPSITEPTTGGVTKKGIVSAAAVSTNSNQALAEEKNNRQSMLKNRALQMAKQVGSNPRPTSSVPSSTGIPAEVPSEINPQLYPKEPLQKKSSFEKIRNNDKNLGFKKLSLRDSMVDGLYNDSDMNTGLRANVSSNNYVEEAPKLNGSTSRWKSRFQDSDSDGDVPMNAQQSTPQSKQDENKNSNGFSLFKKKSNNGQTFLKPPQPEFTDASSSGGNRISRTSSQNASPNKSMNTKFSKGSLRAASMQEAGPSMTTNRPNIYADIEATEKRIFSTPENPASQSKPQGLNGEEDGEHNGFGKKLKKLFGRKKH</sequence>
<feature type="compositionally biased region" description="Basic residues" evidence="1">
    <location>
        <begin position="1058"/>
        <end position="1071"/>
    </location>
</feature>
<feature type="compositionally biased region" description="Low complexity" evidence="1">
    <location>
        <begin position="86"/>
        <end position="102"/>
    </location>
</feature>
<name>A0ABR4NZB2_9SACH</name>
<feature type="region of interest" description="Disordered" evidence="1">
    <location>
        <begin position="899"/>
        <end position="1017"/>
    </location>
</feature>
<feature type="compositionally biased region" description="Basic and acidic residues" evidence="1">
    <location>
        <begin position="69"/>
        <end position="85"/>
    </location>
</feature>
<feature type="region of interest" description="Disordered" evidence="1">
    <location>
        <begin position="592"/>
        <end position="659"/>
    </location>
</feature>
<feature type="region of interest" description="Disordered" evidence="1">
    <location>
        <begin position="1031"/>
        <end position="1071"/>
    </location>
</feature>
<evidence type="ECO:0000256" key="1">
    <source>
        <dbReference type="SAM" id="MobiDB-lite"/>
    </source>
</evidence>
<evidence type="ECO:0000313" key="2">
    <source>
        <dbReference type="EMBL" id="KAL3234514.1"/>
    </source>
</evidence>
<feature type="compositionally biased region" description="Low complexity" evidence="1">
    <location>
        <begin position="220"/>
        <end position="233"/>
    </location>
</feature>
<gene>
    <name evidence="2" type="ORF">RNJ44_03276</name>
</gene>
<protein>
    <submittedName>
        <fullName evidence="2">Eisosome protein SEG1</fullName>
    </submittedName>
</protein>
<feature type="region of interest" description="Disordered" evidence="1">
    <location>
        <begin position="168"/>
        <end position="256"/>
    </location>
</feature>
<feature type="compositionally biased region" description="Polar residues" evidence="1">
    <location>
        <begin position="493"/>
        <end position="518"/>
    </location>
</feature>
<feature type="compositionally biased region" description="Polar residues" evidence="1">
    <location>
        <begin position="969"/>
        <end position="997"/>
    </location>
</feature>
<comment type="caution">
    <text evidence="2">The sequence shown here is derived from an EMBL/GenBank/DDBJ whole genome shotgun (WGS) entry which is preliminary data.</text>
</comment>
<feature type="compositionally biased region" description="Polar residues" evidence="1">
    <location>
        <begin position="747"/>
        <end position="771"/>
    </location>
</feature>
<feature type="compositionally biased region" description="Basic and acidic residues" evidence="1">
    <location>
        <begin position="846"/>
        <end position="855"/>
    </location>
</feature>
<feature type="compositionally biased region" description="Basic and acidic residues" evidence="1">
    <location>
        <begin position="479"/>
        <end position="492"/>
    </location>
</feature>
<proteinExistence type="predicted"/>
<feature type="compositionally biased region" description="Polar residues" evidence="1">
    <location>
        <begin position="633"/>
        <end position="648"/>
    </location>
</feature>
<feature type="region of interest" description="Disordered" evidence="1">
    <location>
        <begin position="470"/>
        <end position="535"/>
    </location>
</feature>
<feature type="compositionally biased region" description="Polar residues" evidence="1">
    <location>
        <begin position="1034"/>
        <end position="1045"/>
    </location>
</feature>
<feature type="region of interest" description="Disordered" evidence="1">
    <location>
        <begin position="302"/>
        <end position="322"/>
    </location>
</feature>
<feature type="compositionally biased region" description="Polar residues" evidence="1">
    <location>
        <begin position="813"/>
        <end position="828"/>
    </location>
</feature>
<dbReference type="EMBL" id="JBEVYD010000003">
    <property type="protein sequence ID" value="KAL3234514.1"/>
    <property type="molecule type" value="Genomic_DNA"/>
</dbReference>
<evidence type="ECO:0000313" key="3">
    <source>
        <dbReference type="Proteomes" id="UP001623330"/>
    </source>
</evidence>
<organism evidence="2 3">
    <name type="scientific">Nakaseomyces bracarensis</name>
    <dbReference type="NCBI Taxonomy" id="273131"/>
    <lineage>
        <taxon>Eukaryota</taxon>
        <taxon>Fungi</taxon>
        <taxon>Dikarya</taxon>
        <taxon>Ascomycota</taxon>
        <taxon>Saccharomycotina</taxon>
        <taxon>Saccharomycetes</taxon>
        <taxon>Saccharomycetales</taxon>
        <taxon>Saccharomycetaceae</taxon>
        <taxon>Nakaseomyces</taxon>
    </lineage>
</organism>
<dbReference type="Proteomes" id="UP001623330">
    <property type="component" value="Unassembled WGS sequence"/>
</dbReference>
<feature type="region of interest" description="Disordered" evidence="1">
    <location>
        <begin position="26"/>
        <end position="115"/>
    </location>
</feature>
<accession>A0ABR4NZB2</accession>